<organism evidence="7 8">
    <name type="scientific">Thermasporomyces composti</name>
    <dbReference type="NCBI Taxonomy" id="696763"/>
    <lineage>
        <taxon>Bacteria</taxon>
        <taxon>Bacillati</taxon>
        <taxon>Actinomycetota</taxon>
        <taxon>Actinomycetes</taxon>
        <taxon>Propionibacteriales</taxon>
        <taxon>Nocardioidaceae</taxon>
        <taxon>Thermasporomyces</taxon>
    </lineage>
</organism>
<dbReference type="InterPro" id="IPR016142">
    <property type="entry name" value="Citrate_synth-like_lrg_a-sub"/>
</dbReference>
<keyword evidence="4 5" id="KW-0808">Transferase</keyword>
<dbReference type="InterPro" id="IPR041657">
    <property type="entry name" value="HTH_17"/>
</dbReference>
<dbReference type="GO" id="GO:0005829">
    <property type="term" value="C:cytosol"/>
    <property type="evidence" value="ECO:0007669"/>
    <property type="project" value="TreeGrafter"/>
</dbReference>
<comment type="pathway">
    <text evidence="1">Carbohydrate metabolism; tricarboxylic acid cycle.</text>
</comment>
<dbReference type="Pfam" id="PF00285">
    <property type="entry name" value="Citrate_synt"/>
    <property type="match status" value="1"/>
</dbReference>
<dbReference type="InterPro" id="IPR009061">
    <property type="entry name" value="DNA-bd_dom_put_sf"/>
</dbReference>
<dbReference type="GO" id="GO:0005975">
    <property type="term" value="P:carbohydrate metabolic process"/>
    <property type="evidence" value="ECO:0007669"/>
    <property type="project" value="TreeGrafter"/>
</dbReference>
<dbReference type="SUPFAM" id="SSF46955">
    <property type="entry name" value="Putative DNA-binding domain"/>
    <property type="match status" value="1"/>
</dbReference>
<dbReference type="PANTHER" id="PTHR11739:SF4">
    <property type="entry name" value="CITRATE SYNTHASE, PEROXISOMAL"/>
    <property type="match status" value="1"/>
</dbReference>
<evidence type="ECO:0000256" key="2">
    <source>
        <dbReference type="ARBA" id="ARBA00010566"/>
    </source>
</evidence>
<dbReference type="AlphaFoldDB" id="A0A3D9VE59"/>
<comment type="similarity">
    <text evidence="2 5">Belongs to the citrate synthase family.</text>
</comment>
<dbReference type="InterPro" id="IPR036969">
    <property type="entry name" value="Citrate_synthase_sf"/>
</dbReference>
<accession>A0A3D9VE59</accession>
<reference evidence="7 8" key="1">
    <citation type="submission" date="2018-08" db="EMBL/GenBank/DDBJ databases">
        <title>Sequencing the genomes of 1000 actinobacteria strains.</title>
        <authorList>
            <person name="Klenk H.-P."/>
        </authorList>
    </citation>
    <scope>NUCLEOTIDE SEQUENCE [LARGE SCALE GENOMIC DNA]</scope>
    <source>
        <strain evidence="7 8">DSM 22891</strain>
    </source>
</reference>
<evidence type="ECO:0000313" key="8">
    <source>
        <dbReference type="Proteomes" id="UP000256485"/>
    </source>
</evidence>
<evidence type="ECO:0000256" key="3">
    <source>
        <dbReference type="ARBA" id="ARBA00012972"/>
    </source>
</evidence>
<dbReference type="EMBL" id="QTUC01000001">
    <property type="protein sequence ID" value="REF35611.1"/>
    <property type="molecule type" value="Genomic_DNA"/>
</dbReference>
<dbReference type="GO" id="GO:0006099">
    <property type="term" value="P:tricarboxylic acid cycle"/>
    <property type="evidence" value="ECO:0007669"/>
    <property type="project" value="UniProtKB-UniPathway"/>
</dbReference>
<dbReference type="GO" id="GO:0036440">
    <property type="term" value="F:citrate synthase activity"/>
    <property type="evidence" value="ECO:0007669"/>
    <property type="project" value="UniProtKB-EC"/>
</dbReference>
<dbReference type="PRINTS" id="PR00143">
    <property type="entry name" value="CITRTSNTHASE"/>
</dbReference>
<dbReference type="InterPro" id="IPR002020">
    <property type="entry name" value="Citrate_synthase"/>
</dbReference>
<evidence type="ECO:0000256" key="5">
    <source>
        <dbReference type="RuleBase" id="RU003406"/>
    </source>
</evidence>
<dbReference type="Gene3D" id="1.10.580.10">
    <property type="entry name" value="Citrate Synthase, domain 1"/>
    <property type="match status" value="1"/>
</dbReference>
<dbReference type="UniPathway" id="UPA00223"/>
<dbReference type="PROSITE" id="PS00480">
    <property type="entry name" value="CITRATE_SYNTHASE"/>
    <property type="match status" value="1"/>
</dbReference>
<dbReference type="EC" id="2.3.3.16" evidence="3"/>
<dbReference type="PANTHER" id="PTHR11739">
    <property type="entry name" value="CITRATE SYNTHASE"/>
    <property type="match status" value="1"/>
</dbReference>
<comment type="caution">
    <text evidence="7">The sequence shown here is derived from an EMBL/GenBank/DDBJ whole genome shotgun (WGS) entry which is preliminary data.</text>
</comment>
<dbReference type="Proteomes" id="UP000256485">
    <property type="component" value="Unassembled WGS sequence"/>
</dbReference>
<dbReference type="InterPro" id="IPR019810">
    <property type="entry name" value="Citrate_synthase_AS"/>
</dbReference>
<dbReference type="Pfam" id="PF12728">
    <property type="entry name" value="HTH_17"/>
    <property type="match status" value="1"/>
</dbReference>
<proteinExistence type="inferred from homology"/>
<name>A0A3D9VE59_THECX</name>
<evidence type="ECO:0000256" key="1">
    <source>
        <dbReference type="ARBA" id="ARBA00005163"/>
    </source>
</evidence>
<sequence>MSESPRWLTTRQAAQLLGVKPETIYAYVSRGMLTRHRGADRRSSRFDRIEVERLARRHRQGGRAGALEVVVDTELTLLDPAGALYYRGEDVTELARTRHFEEVAELLWAAPANGPWEAAPSAVEVGRRAQEALPAEARTIDRIRVIVAALAATDPVRDDRRPAAVAATARSLVAGIVDCLPARNQAPGPTIAERLWSRLADRVPERGEVRALDAALVLLADHELAASTLAARVAASVWADPYLVVLTGLSVGGGALHGAQSAAVEALLREAHDPADVARLVGERLRRAERVPGFGHAVYTDRDPRADVLLDVVRAAGGPGPVDAIVEELVSVVGRHGGPAPNIDLALASLTVKLGLTEGAGEVIFLLGRIAGHIAHALEEYPHRMRFRPRALYVGPRPET</sequence>
<gene>
    <name evidence="7" type="ORF">DFJ64_0994</name>
</gene>
<keyword evidence="8" id="KW-1185">Reference proteome</keyword>
<evidence type="ECO:0000313" key="7">
    <source>
        <dbReference type="EMBL" id="REF35611.1"/>
    </source>
</evidence>
<feature type="domain" description="Helix-turn-helix" evidence="6">
    <location>
        <begin position="7"/>
        <end position="58"/>
    </location>
</feature>
<dbReference type="Gene3D" id="1.10.230.10">
    <property type="entry name" value="Cytochrome P450-Terp, domain 2"/>
    <property type="match status" value="1"/>
</dbReference>
<protein>
    <recommendedName>
        <fullName evidence="3">citrate synthase (unknown stereospecificity)</fullName>
        <ecNumber evidence="3">2.3.3.16</ecNumber>
    </recommendedName>
</protein>
<evidence type="ECO:0000256" key="4">
    <source>
        <dbReference type="ARBA" id="ARBA00022679"/>
    </source>
</evidence>
<dbReference type="RefSeq" id="WP_211310497.1">
    <property type="nucleotide sequence ID" value="NZ_QTUC01000001.1"/>
</dbReference>
<evidence type="ECO:0000259" key="6">
    <source>
        <dbReference type="Pfam" id="PF12728"/>
    </source>
</evidence>
<dbReference type="InterPro" id="IPR016143">
    <property type="entry name" value="Citrate_synth-like_sm_a-sub"/>
</dbReference>
<dbReference type="SUPFAM" id="SSF48256">
    <property type="entry name" value="Citrate synthase"/>
    <property type="match status" value="1"/>
</dbReference>